<keyword evidence="3" id="KW-1185">Reference proteome</keyword>
<gene>
    <name evidence="2" type="ORF">BJ989_000033</name>
</gene>
<dbReference type="Proteomes" id="UP000544110">
    <property type="component" value="Unassembled WGS sequence"/>
</dbReference>
<dbReference type="Pfam" id="PF13466">
    <property type="entry name" value="STAS_2"/>
    <property type="match status" value="1"/>
</dbReference>
<protein>
    <submittedName>
        <fullName evidence="2">Anti-anti-sigma factor</fullName>
    </submittedName>
</protein>
<dbReference type="EMBL" id="JACCAC010000001">
    <property type="protein sequence ID" value="NYG53729.1"/>
    <property type="molecule type" value="Genomic_DNA"/>
</dbReference>
<dbReference type="InterPro" id="IPR036513">
    <property type="entry name" value="STAS_dom_sf"/>
</dbReference>
<accession>A0A7Y9UQW5</accession>
<reference evidence="2 3" key="1">
    <citation type="submission" date="2020-07" db="EMBL/GenBank/DDBJ databases">
        <title>Sequencing the genomes of 1000 actinobacteria strains.</title>
        <authorList>
            <person name="Klenk H.-P."/>
        </authorList>
    </citation>
    <scope>NUCLEOTIDE SEQUENCE [LARGE SCALE GENOMIC DNA]</scope>
    <source>
        <strain evidence="2 3">DSM 24552</strain>
    </source>
</reference>
<dbReference type="Gene3D" id="3.30.750.24">
    <property type="entry name" value="STAS domain"/>
    <property type="match status" value="1"/>
</dbReference>
<feature type="domain" description="STAS" evidence="1">
    <location>
        <begin position="14"/>
        <end position="99"/>
    </location>
</feature>
<dbReference type="PROSITE" id="PS50801">
    <property type="entry name" value="STAS"/>
    <property type="match status" value="1"/>
</dbReference>
<dbReference type="InterPro" id="IPR002645">
    <property type="entry name" value="STAS_dom"/>
</dbReference>
<evidence type="ECO:0000259" key="1">
    <source>
        <dbReference type="PROSITE" id="PS50801"/>
    </source>
</evidence>
<dbReference type="InterPro" id="IPR058548">
    <property type="entry name" value="MlaB-like_STAS"/>
</dbReference>
<sequence length="99" mass="10664">MTDDVYTATIADGVLVVSGEIDETAGPVFRQDLATYSADFTRDLTVDLSEIEFFPSSAVAIAAIALENAKVRGSQVELVAREGSVAQRVLHICELPYRS</sequence>
<comment type="caution">
    <text evidence="2">The sequence shown here is derived from an EMBL/GenBank/DDBJ whole genome shotgun (WGS) entry which is preliminary data.</text>
</comment>
<evidence type="ECO:0000313" key="2">
    <source>
        <dbReference type="EMBL" id="NYG53729.1"/>
    </source>
</evidence>
<dbReference type="AlphaFoldDB" id="A0A7Y9UQW5"/>
<dbReference type="RefSeq" id="WP_179516503.1">
    <property type="nucleotide sequence ID" value="NZ_JACCAC010000001.1"/>
</dbReference>
<dbReference type="SUPFAM" id="SSF52091">
    <property type="entry name" value="SpoIIaa-like"/>
    <property type="match status" value="1"/>
</dbReference>
<name>A0A7Y9UQW5_9ACTN</name>
<organism evidence="2 3">
    <name type="scientific">Nocardioides perillae</name>
    <dbReference type="NCBI Taxonomy" id="1119534"/>
    <lineage>
        <taxon>Bacteria</taxon>
        <taxon>Bacillati</taxon>
        <taxon>Actinomycetota</taxon>
        <taxon>Actinomycetes</taxon>
        <taxon>Propionibacteriales</taxon>
        <taxon>Nocardioidaceae</taxon>
        <taxon>Nocardioides</taxon>
    </lineage>
</organism>
<proteinExistence type="predicted"/>
<evidence type="ECO:0000313" key="3">
    <source>
        <dbReference type="Proteomes" id="UP000544110"/>
    </source>
</evidence>